<comment type="similarity">
    <text evidence="3">Belongs to the aldehyde dehydrogenase family.</text>
</comment>
<comment type="caution">
    <text evidence="5">The sequence shown here is derived from an EMBL/GenBank/DDBJ whole genome shotgun (WGS) entry which is preliminary data.</text>
</comment>
<dbReference type="SUPFAM" id="SSF53720">
    <property type="entry name" value="ALDH-like"/>
    <property type="match status" value="1"/>
</dbReference>
<dbReference type="InterPro" id="IPR016163">
    <property type="entry name" value="Ald_DH_C"/>
</dbReference>
<dbReference type="Pfam" id="PF00171">
    <property type="entry name" value="Aldedh"/>
    <property type="match status" value="1"/>
</dbReference>
<dbReference type="Proteomes" id="UP001501676">
    <property type="component" value="Unassembled WGS sequence"/>
</dbReference>
<sequence length="479" mass="50341">MSTPVDHLSSLRTLTIDGAAVETADRFPVVNPATGEPFATAPAIAPAQLDSAVRAADAAFGSWRRDEDARRAALLAAADAVDAAAGDLAAILTAEQGKPLRDAATECFLVSLWLRYYAGLELPPEIVRDDEKGYAEVHRRPVGVVAAITPWNFPLTLAMWKIAPALRAGNTVVIKPSPFTPLATLALGETLRDVLPPGVLNVVSGPDPLGASLTTHPLVRKISFTGSTATGKKVAAAAADDLKRVTLELGGNDPAIVLPDAPIAEIADTLFWSAFINNGQTCLAAKRVYVHESRHDELVDALAAIARDVQVDEGTAEGAQLGPVNNAPQFERVTGLVRDAVDRGARVAAGGDRIDRPGYFFQPTILSGVSDGLAIVDEEQFGPALPVIPYQDLEDAIARANRTTYGLTASVWSADPERAAIVAAEIDAGQVTVNAHGSAVTPDLPFGGHKHSGIGVENGPWGLYGFTEIQVLAGPPRRR</sequence>
<dbReference type="InterPro" id="IPR016160">
    <property type="entry name" value="Ald_DH_CS_CYS"/>
</dbReference>
<keyword evidence="6" id="KW-1185">Reference proteome</keyword>
<evidence type="ECO:0000313" key="5">
    <source>
        <dbReference type="EMBL" id="GAA3395824.1"/>
    </source>
</evidence>
<name>A0ABP6T9L5_9ACTN</name>
<evidence type="ECO:0000256" key="1">
    <source>
        <dbReference type="ARBA" id="ARBA00023002"/>
    </source>
</evidence>
<dbReference type="Gene3D" id="3.40.309.10">
    <property type="entry name" value="Aldehyde Dehydrogenase, Chain A, domain 2"/>
    <property type="match status" value="1"/>
</dbReference>
<gene>
    <name evidence="5" type="ORF">GCM10020369_70290</name>
</gene>
<dbReference type="RefSeq" id="WP_345732592.1">
    <property type="nucleotide sequence ID" value="NZ_BAAAYN010000050.1"/>
</dbReference>
<dbReference type="Gene3D" id="3.40.605.10">
    <property type="entry name" value="Aldehyde Dehydrogenase, Chain A, domain 1"/>
    <property type="match status" value="1"/>
</dbReference>
<reference evidence="6" key="1">
    <citation type="journal article" date="2019" name="Int. J. Syst. Evol. Microbiol.">
        <title>The Global Catalogue of Microorganisms (GCM) 10K type strain sequencing project: providing services to taxonomists for standard genome sequencing and annotation.</title>
        <authorList>
            <consortium name="The Broad Institute Genomics Platform"/>
            <consortium name="The Broad Institute Genome Sequencing Center for Infectious Disease"/>
            <person name="Wu L."/>
            <person name="Ma J."/>
        </authorList>
    </citation>
    <scope>NUCLEOTIDE SEQUENCE [LARGE SCALE GENOMIC DNA]</scope>
    <source>
        <strain evidence="6">JCM 9458</strain>
    </source>
</reference>
<dbReference type="InterPro" id="IPR016162">
    <property type="entry name" value="Ald_DH_N"/>
</dbReference>
<dbReference type="InterPro" id="IPR044086">
    <property type="entry name" value="LUC3-like"/>
</dbReference>
<protein>
    <submittedName>
        <fullName evidence="5">Aldehyde dehydrogenase family protein</fullName>
    </submittedName>
</protein>
<dbReference type="PROSITE" id="PS00070">
    <property type="entry name" value="ALDEHYDE_DEHYDR_CYS"/>
    <property type="match status" value="1"/>
</dbReference>
<dbReference type="InterPro" id="IPR016161">
    <property type="entry name" value="Ald_DH/histidinol_DH"/>
</dbReference>
<feature type="domain" description="Aldehyde dehydrogenase" evidence="4">
    <location>
        <begin position="25"/>
        <end position="470"/>
    </location>
</feature>
<dbReference type="InterPro" id="IPR029510">
    <property type="entry name" value="Ald_DH_CS_GLU"/>
</dbReference>
<accession>A0ABP6T9L5</accession>
<evidence type="ECO:0000259" key="4">
    <source>
        <dbReference type="Pfam" id="PF00171"/>
    </source>
</evidence>
<keyword evidence="1 3" id="KW-0560">Oxidoreductase</keyword>
<dbReference type="PANTHER" id="PTHR11699">
    <property type="entry name" value="ALDEHYDE DEHYDROGENASE-RELATED"/>
    <property type="match status" value="1"/>
</dbReference>
<evidence type="ECO:0000256" key="2">
    <source>
        <dbReference type="PROSITE-ProRule" id="PRU10007"/>
    </source>
</evidence>
<organism evidence="5 6">
    <name type="scientific">Cryptosporangium minutisporangium</name>
    <dbReference type="NCBI Taxonomy" id="113569"/>
    <lineage>
        <taxon>Bacteria</taxon>
        <taxon>Bacillati</taxon>
        <taxon>Actinomycetota</taxon>
        <taxon>Actinomycetes</taxon>
        <taxon>Cryptosporangiales</taxon>
        <taxon>Cryptosporangiaceae</taxon>
        <taxon>Cryptosporangium</taxon>
    </lineage>
</organism>
<dbReference type="PROSITE" id="PS00687">
    <property type="entry name" value="ALDEHYDE_DEHYDR_GLU"/>
    <property type="match status" value="1"/>
</dbReference>
<feature type="active site" evidence="2">
    <location>
        <position position="248"/>
    </location>
</feature>
<proteinExistence type="inferred from homology"/>
<dbReference type="InterPro" id="IPR015590">
    <property type="entry name" value="Aldehyde_DH_dom"/>
</dbReference>
<evidence type="ECO:0000256" key="3">
    <source>
        <dbReference type="RuleBase" id="RU003345"/>
    </source>
</evidence>
<evidence type="ECO:0000313" key="6">
    <source>
        <dbReference type="Proteomes" id="UP001501676"/>
    </source>
</evidence>
<dbReference type="EMBL" id="BAAAYN010000050">
    <property type="protein sequence ID" value="GAA3395824.1"/>
    <property type="molecule type" value="Genomic_DNA"/>
</dbReference>
<dbReference type="CDD" id="cd07106">
    <property type="entry name" value="ALDH_AldA-AAD23400"/>
    <property type="match status" value="1"/>
</dbReference>